<keyword evidence="4 7" id="KW-0500">Molybdenum</keyword>
<dbReference type="SUPFAM" id="SSF63867">
    <property type="entry name" value="MoeA C-terminal domain-like"/>
    <property type="match status" value="1"/>
</dbReference>
<dbReference type="Gene3D" id="2.170.190.11">
    <property type="entry name" value="Molybdopterin biosynthesis moea protein, domain 3"/>
    <property type="match status" value="1"/>
</dbReference>
<dbReference type="PANTHER" id="PTHR10192:SF5">
    <property type="entry name" value="GEPHYRIN"/>
    <property type="match status" value="1"/>
</dbReference>
<evidence type="ECO:0000256" key="1">
    <source>
        <dbReference type="ARBA" id="ARBA00002901"/>
    </source>
</evidence>
<dbReference type="Pfam" id="PF00994">
    <property type="entry name" value="MoCF_biosynth"/>
    <property type="match status" value="1"/>
</dbReference>
<keyword evidence="7" id="KW-0808">Transferase</keyword>
<feature type="domain" description="MoaB/Mog" evidence="8">
    <location>
        <begin position="181"/>
        <end position="318"/>
    </location>
</feature>
<gene>
    <name evidence="9" type="ORF">GCM10022214_16880</name>
</gene>
<dbReference type="InterPro" id="IPR038987">
    <property type="entry name" value="MoeA-like"/>
</dbReference>
<dbReference type="InterPro" id="IPR001453">
    <property type="entry name" value="MoaB/Mog_dom"/>
</dbReference>
<keyword evidence="10" id="KW-1185">Reference proteome</keyword>
<dbReference type="InterPro" id="IPR036688">
    <property type="entry name" value="MoeA_C_domain_IV_sf"/>
</dbReference>
<dbReference type="CDD" id="cd00887">
    <property type="entry name" value="MoeA"/>
    <property type="match status" value="1"/>
</dbReference>
<comment type="cofactor">
    <cofactor evidence="7">
        <name>Mg(2+)</name>
        <dbReference type="ChEBI" id="CHEBI:18420"/>
    </cofactor>
</comment>
<dbReference type="PANTHER" id="PTHR10192">
    <property type="entry name" value="MOLYBDOPTERIN BIOSYNTHESIS PROTEIN"/>
    <property type="match status" value="1"/>
</dbReference>
<comment type="caution">
    <text evidence="9">The sequence shown here is derived from an EMBL/GenBank/DDBJ whole genome shotgun (WGS) entry which is preliminary data.</text>
</comment>
<dbReference type="Proteomes" id="UP001500683">
    <property type="component" value="Unassembled WGS sequence"/>
</dbReference>
<dbReference type="Pfam" id="PF03453">
    <property type="entry name" value="MoeA_N"/>
    <property type="match status" value="1"/>
</dbReference>
<dbReference type="PROSITE" id="PS01079">
    <property type="entry name" value="MOCF_BIOSYNTHESIS_2"/>
    <property type="match status" value="1"/>
</dbReference>
<keyword evidence="7" id="KW-0460">Magnesium</keyword>
<dbReference type="SUPFAM" id="SSF63882">
    <property type="entry name" value="MoeA N-terminal region -like"/>
    <property type="match status" value="1"/>
</dbReference>
<dbReference type="InterPro" id="IPR005110">
    <property type="entry name" value="MoeA_linker/N"/>
</dbReference>
<dbReference type="SMART" id="SM00852">
    <property type="entry name" value="MoCF_biosynth"/>
    <property type="match status" value="1"/>
</dbReference>
<dbReference type="Gene3D" id="3.40.980.10">
    <property type="entry name" value="MoaB/Mog-like domain"/>
    <property type="match status" value="1"/>
</dbReference>
<dbReference type="InterPro" id="IPR005111">
    <property type="entry name" value="MoeA_C_domain_IV"/>
</dbReference>
<dbReference type="EMBL" id="BAAAZG010000006">
    <property type="protein sequence ID" value="GAA4063860.1"/>
    <property type="molecule type" value="Genomic_DNA"/>
</dbReference>
<name>A0ABP7VCF6_9ACTN</name>
<keyword evidence="5 7" id="KW-0501">Molybdenum cofactor biosynthesis</keyword>
<evidence type="ECO:0000256" key="2">
    <source>
        <dbReference type="ARBA" id="ARBA00005046"/>
    </source>
</evidence>
<evidence type="ECO:0000313" key="9">
    <source>
        <dbReference type="EMBL" id="GAA4063860.1"/>
    </source>
</evidence>
<dbReference type="Gene3D" id="3.90.105.10">
    <property type="entry name" value="Molybdopterin biosynthesis moea protein, domain 2"/>
    <property type="match status" value="1"/>
</dbReference>
<dbReference type="NCBIfam" id="TIGR00177">
    <property type="entry name" value="molyb_syn"/>
    <property type="match status" value="1"/>
</dbReference>
<dbReference type="Pfam" id="PF03454">
    <property type="entry name" value="MoeA_C"/>
    <property type="match status" value="1"/>
</dbReference>
<evidence type="ECO:0000256" key="3">
    <source>
        <dbReference type="ARBA" id="ARBA00010763"/>
    </source>
</evidence>
<dbReference type="Gene3D" id="2.40.340.10">
    <property type="entry name" value="MoeA, C-terminal, domain IV"/>
    <property type="match status" value="1"/>
</dbReference>
<accession>A0ABP7VCF6</accession>
<dbReference type="NCBIfam" id="NF045515">
    <property type="entry name" value="Glp_gephyrin"/>
    <property type="match status" value="1"/>
</dbReference>
<keyword evidence="7" id="KW-0479">Metal-binding</keyword>
<evidence type="ECO:0000256" key="4">
    <source>
        <dbReference type="ARBA" id="ARBA00022505"/>
    </source>
</evidence>
<dbReference type="InterPro" id="IPR008284">
    <property type="entry name" value="MoCF_biosynth_CS"/>
</dbReference>
<dbReference type="SUPFAM" id="SSF53218">
    <property type="entry name" value="Molybdenum cofactor biosynthesis proteins"/>
    <property type="match status" value="1"/>
</dbReference>
<comment type="pathway">
    <text evidence="2 7">Cofactor biosynthesis; molybdopterin biosynthesis.</text>
</comment>
<dbReference type="InterPro" id="IPR036425">
    <property type="entry name" value="MoaB/Mog-like_dom_sf"/>
</dbReference>
<dbReference type="EC" id="2.10.1.1" evidence="7"/>
<evidence type="ECO:0000313" key="10">
    <source>
        <dbReference type="Proteomes" id="UP001500683"/>
    </source>
</evidence>
<evidence type="ECO:0000256" key="6">
    <source>
        <dbReference type="ARBA" id="ARBA00047317"/>
    </source>
</evidence>
<comment type="catalytic activity">
    <reaction evidence="6">
        <text>adenylyl-molybdopterin + molybdate = Mo-molybdopterin + AMP + H(+)</text>
        <dbReference type="Rhea" id="RHEA:35047"/>
        <dbReference type="ChEBI" id="CHEBI:15378"/>
        <dbReference type="ChEBI" id="CHEBI:36264"/>
        <dbReference type="ChEBI" id="CHEBI:62727"/>
        <dbReference type="ChEBI" id="CHEBI:71302"/>
        <dbReference type="ChEBI" id="CHEBI:456215"/>
        <dbReference type="EC" id="2.10.1.1"/>
    </reaction>
</comment>
<sequence length="405" mass="41691">MGMRTVDEHLAEILGTVRELPPLDLALLEAHGTVLAEPVSAPVPLPPFDNSAMDGYAVVAADVAGASETDPVVLPVVGDIAAGDPGVSAIRPGLTARIMTGAPIPAGADAVVPVEWTDGGTASVRITRSAPPGNSIRRAGEDVTEGQVVAEPGTRLGAAQIGMLAAVGRSRVTVRPRPRVVVLSTGTELREPGERLAPGEIWDSNSFMLTLAVAEAGGVGYRQATVGDEPEKVMDALEDQLTRADAIVTSGGVSMGARDVVKEVLAGTGTVGFHKVAMRPGKPQGFGLLQGTPVFTLPGNPVSAYVSFQVFVRPALQVMQGLPPERLPVVRAVLTEDVTSPAGMRHFLRGKLSSSGGEPLSVAPVEAQGSHQLASLASADGLIVVPEDADRLPAGSQVEVMRLPS</sequence>
<protein>
    <recommendedName>
        <fullName evidence="7">Molybdopterin molybdenumtransferase</fullName>
        <ecNumber evidence="7">2.10.1.1</ecNumber>
    </recommendedName>
</protein>
<organism evidence="9 10">
    <name type="scientific">Actinomadura miaoliensis</name>
    <dbReference type="NCBI Taxonomy" id="430685"/>
    <lineage>
        <taxon>Bacteria</taxon>
        <taxon>Bacillati</taxon>
        <taxon>Actinomycetota</taxon>
        <taxon>Actinomycetes</taxon>
        <taxon>Streptosporangiales</taxon>
        <taxon>Thermomonosporaceae</taxon>
        <taxon>Actinomadura</taxon>
    </lineage>
</organism>
<reference evidence="10" key="1">
    <citation type="journal article" date="2019" name="Int. J. Syst. Evol. Microbiol.">
        <title>The Global Catalogue of Microorganisms (GCM) 10K type strain sequencing project: providing services to taxonomists for standard genome sequencing and annotation.</title>
        <authorList>
            <consortium name="The Broad Institute Genomics Platform"/>
            <consortium name="The Broad Institute Genome Sequencing Center for Infectious Disease"/>
            <person name="Wu L."/>
            <person name="Ma J."/>
        </authorList>
    </citation>
    <scope>NUCLEOTIDE SEQUENCE [LARGE SCALE GENOMIC DNA]</scope>
    <source>
        <strain evidence="10">JCM 16702</strain>
    </source>
</reference>
<comment type="function">
    <text evidence="1 7">Catalyzes the insertion of molybdate into adenylated molybdopterin with the concomitant release of AMP.</text>
</comment>
<evidence type="ECO:0000256" key="7">
    <source>
        <dbReference type="RuleBase" id="RU365090"/>
    </source>
</evidence>
<dbReference type="InterPro" id="IPR036135">
    <property type="entry name" value="MoeA_linker/N_sf"/>
</dbReference>
<evidence type="ECO:0000256" key="5">
    <source>
        <dbReference type="ARBA" id="ARBA00023150"/>
    </source>
</evidence>
<comment type="similarity">
    <text evidence="3 7">Belongs to the MoeA family.</text>
</comment>
<evidence type="ECO:0000259" key="8">
    <source>
        <dbReference type="SMART" id="SM00852"/>
    </source>
</evidence>
<proteinExistence type="inferred from homology"/>